<evidence type="ECO:0000313" key="3">
    <source>
        <dbReference type="Proteomes" id="UP000199040"/>
    </source>
</evidence>
<sequence>MLNRSREVTCPTCSGTNFWKGNPEPTSALHCRYCDNFVITYDEYIRNAIQHEAEQLLAQFTEARTADDLAYLKRVLAAPEQRLSA</sequence>
<keyword evidence="3" id="KW-1185">Reference proteome</keyword>
<gene>
    <name evidence="2" type="ORF">DFO67_103162</name>
    <name evidence="1" type="ORF">SAMN04487959_102143</name>
</gene>
<protein>
    <submittedName>
        <fullName evidence="1">Uncharacterized protein</fullName>
    </submittedName>
</protein>
<proteinExistence type="predicted"/>
<dbReference type="RefSeq" id="WP_092843327.1">
    <property type="nucleotide sequence ID" value="NZ_FOPY01000002.1"/>
</dbReference>
<dbReference type="EMBL" id="FOPY01000002">
    <property type="protein sequence ID" value="SFH28850.1"/>
    <property type="molecule type" value="Genomic_DNA"/>
</dbReference>
<name>A0A1I2YTQ7_9GAMM</name>
<evidence type="ECO:0000313" key="1">
    <source>
        <dbReference type="EMBL" id="SFH28850.1"/>
    </source>
</evidence>
<reference evidence="1 3" key="1">
    <citation type="submission" date="2016-10" db="EMBL/GenBank/DDBJ databases">
        <authorList>
            <person name="de Groot N.N."/>
        </authorList>
    </citation>
    <scope>NUCLEOTIDE SEQUENCE [LARGE SCALE GENOMIC DNA]</scope>
    <source>
        <strain evidence="1 3">CGMCC 1.6848</strain>
    </source>
</reference>
<accession>A0A1I2YTQ7</accession>
<dbReference type="AlphaFoldDB" id="A0A1I2YTQ7"/>
<dbReference type="Proteomes" id="UP000294489">
    <property type="component" value="Unassembled WGS sequence"/>
</dbReference>
<evidence type="ECO:0000313" key="4">
    <source>
        <dbReference type="Proteomes" id="UP000294489"/>
    </source>
</evidence>
<dbReference type="Proteomes" id="UP000199040">
    <property type="component" value="Unassembled WGS sequence"/>
</dbReference>
<dbReference type="EMBL" id="SOEC01000003">
    <property type="protein sequence ID" value="TDX31564.1"/>
    <property type="molecule type" value="Genomic_DNA"/>
</dbReference>
<reference evidence="2 4" key="2">
    <citation type="submission" date="2019-03" db="EMBL/GenBank/DDBJ databases">
        <title>Freshwater and sediment microbial communities from various areas in North America, analyzing microbe dynamics in response to fracking.</title>
        <authorList>
            <person name="Lamendella R."/>
        </authorList>
    </citation>
    <scope>NUCLEOTIDE SEQUENCE [LARGE SCALE GENOMIC DNA]</scope>
    <source>
        <strain evidence="2 4">6_TX</strain>
    </source>
</reference>
<organism evidence="1 3">
    <name type="scientific">Modicisalibacter xianhensis</name>
    <dbReference type="NCBI Taxonomy" id="442341"/>
    <lineage>
        <taxon>Bacteria</taxon>
        <taxon>Pseudomonadati</taxon>
        <taxon>Pseudomonadota</taxon>
        <taxon>Gammaproteobacteria</taxon>
        <taxon>Oceanospirillales</taxon>
        <taxon>Halomonadaceae</taxon>
        <taxon>Modicisalibacter</taxon>
    </lineage>
</organism>
<dbReference type="OrthoDB" id="6168037at2"/>
<evidence type="ECO:0000313" key="2">
    <source>
        <dbReference type="EMBL" id="TDX31564.1"/>
    </source>
</evidence>